<dbReference type="EMBL" id="RCHS01002886">
    <property type="protein sequence ID" value="RMX45084.1"/>
    <property type="molecule type" value="Genomic_DNA"/>
</dbReference>
<evidence type="ECO:0000313" key="1">
    <source>
        <dbReference type="EMBL" id="RMX45084.1"/>
    </source>
</evidence>
<reference evidence="1 2" key="1">
    <citation type="journal article" date="2018" name="Sci. Rep.">
        <title>Comparative analysis of the Pocillopora damicornis genome highlights role of immune system in coral evolution.</title>
        <authorList>
            <person name="Cunning R."/>
            <person name="Bay R.A."/>
            <person name="Gillette P."/>
            <person name="Baker A.C."/>
            <person name="Traylor-Knowles N."/>
        </authorList>
    </citation>
    <scope>NUCLEOTIDE SEQUENCE [LARGE SCALE GENOMIC DNA]</scope>
    <source>
        <strain evidence="1">RSMAS</strain>
        <tissue evidence="1">Whole animal</tissue>
    </source>
</reference>
<dbReference type="AlphaFoldDB" id="A0A3M6TUZ7"/>
<accession>A0A3M6TUZ7</accession>
<comment type="caution">
    <text evidence="1">The sequence shown here is derived from an EMBL/GenBank/DDBJ whole genome shotgun (WGS) entry which is preliminary data.</text>
</comment>
<proteinExistence type="predicted"/>
<dbReference type="OrthoDB" id="5950937at2759"/>
<evidence type="ECO:0008006" key="3">
    <source>
        <dbReference type="Google" id="ProtNLM"/>
    </source>
</evidence>
<protein>
    <recommendedName>
        <fullName evidence="3">Winged helix-turn helix domain-containing protein</fullName>
    </recommendedName>
</protein>
<gene>
    <name evidence="1" type="ORF">pdam_00025256</name>
</gene>
<dbReference type="InterPro" id="IPR009057">
    <property type="entry name" value="Homeodomain-like_sf"/>
</dbReference>
<evidence type="ECO:0000313" key="2">
    <source>
        <dbReference type="Proteomes" id="UP000275408"/>
    </source>
</evidence>
<keyword evidence="2" id="KW-1185">Reference proteome</keyword>
<sequence>MPKAYSDDLRLRAVWLHVFLGYNIEDTSGMLAMSPSSVKRFKKKFVCTGEVVAKKTGRPLDLIGMHLREELVMMEAMLEHPEKTLTEIVREIMTVFGNRFQVSTVCRYFQRNGVTRKRVSSYRQDYYRPFNVGIFVDSEE</sequence>
<dbReference type="SUPFAM" id="SSF46689">
    <property type="entry name" value="Homeodomain-like"/>
    <property type="match status" value="1"/>
</dbReference>
<organism evidence="1 2">
    <name type="scientific">Pocillopora damicornis</name>
    <name type="common">Cauliflower coral</name>
    <name type="synonym">Millepora damicornis</name>
    <dbReference type="NCBI Taxonomy" id="46731"/>
    <lineage>
        <taxon>Eukaryota</taxon>
        <taxon>Metazoa</taxon>
        <taxon>Cnidaria</taxon>
        <taxon>Anthozoa</taxon>
        <taxon>Hexacorallia</taxon>
        <taxon>Scleractinia</taxon>
        <taxon>Astrocoeniina</taxon>
        <taxon>Pocilloporidae</taxon>
        <taxon>Pocillopora</taxon>
    </lineage>
</organism>
<name>A0A3M6TUZ7_POCDA</name>
<dbReference type="Proteomes" id="UP000275408">
    <property type="component" value="Unassembled WGS sequence"/>
</dbReference>